<dbReference type="AlphaFoldDB" id="A0A3E2HI29"/>
<dbReference type="InterPro" id="IPR050613">
    <property type="entry name" value="Sec_Metabolite_Reg"/>
</dbReference>
<dbReference type="SUPFAM" id="SSF57701">
    <property type="entry name" value="Zn2/Cys6 DNA-binding domain"/>
    <property type="match status" value="1"/>
</dbReference>
<dbReference type="PANTHER" id="PTHR31001">
    <property type="entry name" value="UNCHARACTERIZED TRANSCRIPTIONAL REGULATORY PROTEIN"/>
    <property type="match status" value="1"/>
</dbReference>
<dbReference type="OrthoDB" id="3014581at2759"/>
<dbReference type="Proteomes" id="UP000258309">
    <property type="component" value="Unassembled WGS sequence"/>
</dbReference>
<reference evidence="6 7" key="1">
    <citation type="submission" date="2018-05" db="EMBL/GenBank/DDBJ databases">
        <title>Draft genome sequence of Scytalidium lignicola DSM 105466, a ubiquitous saprotrophic fungus.</title>
        <authorList>
            <person name="Buettner E."/>
            <person name="Gebauer A.M."/>
            <person name="Hofrichter M."/>
            <person name="Liers C."/>
            <person name="Kellner H."/>
        </authorList>
    </citation>
    <scope>NUCLEOTIDE SEQUENCE [LARGE SCALE GENOMIC DNA]</scope>
    <source>
        <strain evidence="6 7">DSM 105466</strain>
    </source>
</reference>
<evidence type="ECO:0000256" key="3">
    <source>
        <dbReference type="ARBA" id="ARBA00023242"/>
    </source>
</evidence>
<dbReference type="InterPro" id="IPR001138">
    <property type="entry name" value="Zn2Cys6_DnaBD"/>
</dbReference>
<evidence type="ECO:0000313" key="6">
    <source>
        <dbReference type="EMBL" id="RFU32803.1"/>
    </source>
</evidence>
<evidence type="ECO:0000313" key="7">
    <source>
        <dbReference type="Proteomes" id="UP000258309"/>
    </source>
</evidence>
<accession>A0A3E2HI29</accession>
<protein>
    <recommendedName>
        <fullName evidence="5">Zn(2)-C6 fungal-type domain-containing protein</fullName>
    </recommendedName>
</protein>
<sequence>MYASTPASPSPTSPPEPAIAPPRRQRRRPNRQTWSCLPCRQHKLKCSRDTPCQNCIRYRRENLCQNHRSPVPVPVTAPGVPILPPCPVPRVDHNDSDTWPHSPSAGHPCTLANTSSELLDANPRGSSAGLQEGDTDLRSLIQQRVSHYSMLKATKMLRRQFLVSRASPSITGANGVSVGCIVTSPETPTQIGTFSHIGVDEASQWRLRLVDMLPTREQCDILVSYFSQHVNWIYNAIHKPSFQLCYAEFWSMHIDEIDLIWLSLLYAMLSVSVMCFPVNMAGITLGVSDTEALSRTWHLASRQCLYAGGFESEASFTQLQTFVVTQLYWHGINDSETLYSCLGQAIRAAQSLGLDKETTVSTSLDEEMRHRIWWELCSADISQSMFLGRQPFIQAHLSHVPLPLNCNDIDMAETNLSPRPLSEPTQASNNIFRSQAIKRFSKLYVDNGANLSAIEFIMNIDEEVLALLEQLPWYYQMNDGISPPDLPSKWDFITWQSHLFHTSIHDHRIRMYRPFLQTYEANILETCSKAAESALSVYRSLREMNDDTFTKLPRMAAQCWGILSTATTLALLLLVEQPHEPARIRKDAEMVITDLEAS</sequence>
<feature type="domain" description="Zn(2)-C6 fungal-type" evidence="5">
    <location>
        <begin position="35"/>
        <end position="66"/>
    </location>
</feature>
<dbReference type="EMBL" id="NCSJ02000048">
    <property type="protein sequence ID" value="RFU32803.1"/>
    <property type="molecule type" value="Genomic_DNA"/>
</dbReference>
<feature type="non-terminal residue" evidence="6">
    <location>
        <position position="598"/>
    </location>
</feature>
<proteinExistence type="predicted"/>
<keyword evidence="2" id="KW-0479">Metal-binding</keyword>
<evidence type="ECO:0000259" key="5">
    <source>
        <dbReference type="PROSITE" id="PS50048"/>
    </source>
</evidence>
<dbReference type="PROSITE" id="PS00463">
    <property type="entry name" value="ZN2_CY6_FUNGAL_1"/>
    <property type="match status" value="1"/>
</dbReference>
<evidence type="ECO:0000256" key="1">
    <source>
        <dbReference type="ARBA" id="ARBA00004123"/>
    </source>
</evidence>
<feature type="region of interest" description="Disordered" evidence="4">
    <location>
        <begin position="1"/>
        <end position="31"/>
    </location>
</feature>
<evidence type="ECO:0000256" key="4">
    <source>
        <dbReference type="SAM" id="MobiDB-lite"/>
    </source>
</evidence>
<dbReference type="InterPro" id="IPR036864">
    <property type="entry name" value="Zn2-C6_fun-type_DNA-bd_sf"/>
</dbReference>
<dbReference type="PANTHER" id="PTHR31001:SF87">
    <property type="entry name" value="COL-21"/>
    <property type="match status" value="1"/>
</dbReference>
<evidence type="ECO:0000256" key="2">
    <source>
        <dbReference type="ARBA" id="ARBA00022723"/>
    </source>
</evidence>
<dbReference type="SMART" id="SM00066">
    <property type="entry name" value="GAL4"/>
    <property type="match status" value="1"/>
</dbReference>
<dbReference type="GO" id="GO:0008270">
    <property type="term" value="F:zinc ion binding"/>
    <property type="evidence" value="ECO:0007669"/>
    <property type="project" value="InterPro"/>
</dbReference>
<dbReference type="GO" id="GO:0005634">
    <property type="term" value="C:nucleus"/>
    <property type="evidence" value="ECO:0007669"/>
    <property type="project" value="UniProtKB-SubCell"/>
</dbReference>
<dbReference type="Pfam" id="PF00172">
    <property type="entry name" value="Zn_clus"/>
    <property type="match status" value="1"/>
</dbReference>
<gene>
    <name evidence="6" type="ORF">B7463_g3582</name>
</gene>
<dbReference type="CDD" id="cd12148">
    <property type="entry name" value="fungal_TF_MHR"/>
    <property type="match status" value="1"/>
</dbReference>
<dbReference type="InterPro" id="IPR007219">
    <property type="entry name" value="XnlR_reg_dom"/>
</dbReference>
<comment type="subcellular location">
    <subcellularLocation>
        <location evidence="1">Nucleus</location>
    </subcellularLocation>
</comment>
<dbReference type="OMA" id="CIRYRRE"/>
<dbReference type="GO" id="GO:0000981">
    <property type="term" value="F:DNA-binding transcription factor activity, RNA polymerase II-specific"/>
    <property type="evidence" value="ECO:0007669"/>
    <property type="project" value="InterPro"/>
</dbReference>
<dbReference type="SMART" id="SM00906">
    <property type="entry name" value="Fungal_trans"/>
    <property type="match status" value="1"/>
</dbReference>
<name>A0A3E2HI29_SCYLI</name>
<organism evidence="6 7">
    <name type="scientific">Scytalidium lignicola</name>
    <name type="common">Hyphomycete</name>
    <dbReference type="NCBI Taxonomy" id="5539"/>
    <lineage>
        <taxon>Eukaryota</taxon>
        <taxon>Fungi</taxon>
        <taxon>Dikarya</taxon>
        <taxon>Ascomycota</taxon>
        <taxon>Pezizomycotina</taxon>
        <taxon>Leotiomycetes</taxon>
        <taxon>Leotiomycetes incertae sedis</taxon>
        <taxon>Scytalidium</taxon>
    </lineage>
</organism>
<dbReference type="CDD" id="cd00067">
    <property type="entry name" value="GAL4"/>
    <property type="match status" value="1"/>
</dbReference>
<keyword evidence="3" id="KW-0539">Nucleus</keyword>
<feature type="compositionally biased region" description="Pro residues" evidence="4">
    <location>
        <begin position="8"/>
        <end position="20"/>
    </location>
</feature>
<keyword evidence="7" id="KW-1185">Reference proteome</keyword>
<dbReference type="Pfam" id="PF04082">
    <property type="entry name" value="Fungal_trans"/>
    <property type="match status" value="1"/>
</dbReference>
<feature type="non-terminal residue" evidence="6">
    <location>
        <position position="1"/>
    </location>
</feature>
<comment type="caution">
    <text evidence="6">The sequence shown here is derived from an EMBL/GenBank/DDBJ whole genome shotgun (WGS) entry which is preliminary data.</text>
</comment>
<dbReference type="PROSITE" id="PS50048">
    <property type="entry name" value="ZN2_CY6_FUNGAL_2"/>
    <property type="match status" value="1"/>
</dbReference>
<dbReference type="GO" id="GO:0006351">
    <property type="term" value="P:DNA-templated transcription"/>
    <property type="evidence" value="ECO:0007669"/>
    <property type="project" value="InterPro"/>
</dbReference>
<dbReference type="Gene3D" id="4.10.240.10">
    <property type="entry name" value="Zn(2)-C6 fungal-type DNA-binding domain"/>
    <property type="match status" value="1"/>
</dbReference>
<dbReference type="GO" id="GO:0003677">
    <property type="term" value="F:DNA binding"/>
    <property type="evidence" value="ECO:0007669"/>
    <property type="project" value="InterPro"/>
</dbReference>